<feature type="transmembrane region" description="Helical" evidence="7">
    <location>
        <begin position="349"/>
        <end position="369"/>
    </location>
</feature>
<evidence type="ECO:0000256" key="4">
    <source>
        <dbReference type="ARBA" id="ARBA00023136"/>
    </source>
</evidence>
<dbReference type="InterPro" id="IPR053958">
    <property type="entry name" value="HMGCR/SNAP/NPC1-like_SSD"/>
</dbReference>
<feature type="transmembrane region" description="Helical" evidence="7">
    <location>
        <begin position="628"/>
        <end position="650"/>
    </location>
</feature>
<feature type="signal peptide" evidence="8">
    <location>
        <begin position="1"/>
        <end position="18"/>
    </location>
</feature>
<evidence type="ECO:0000313" key="11">
    <source>
        <dbReference type="EMBL" id="OLP79689.1"/>
    </source>
</evidence>
<keyword evidence="5" id="KW-0245">EGF-like domain</keyword>
<dbReference type="InterPro" id="IPR000731">
    <property type="entry name" value="SSD"/>
</dbReference>
<organism evidence="11 12">
    <name type="scientific">Symbiodinium microadriaticum</name>
    <name type="common">Dinoflagellate</name>
    <name type="synonym">Zooxanthella microadriatica</name>
    <dbReference type="NCBI Taxonomy" id="2951"/>
    <lineage>
        <taxon>Eukaryota</taxon>
        <taxon>Sar</taxon>
        <taxon>Alveolata</taxon>
        <taxon>Dinophyceae</taxon>
        <taxon>Suessiales</taxon>
        <taxon>Symbiodiniaceae</taxon>
        <taxon>Symbiodinium</taxon>
    </lineage>
</organism>
<dbReference type="AlphaFoldDB" id="A0A1Q9C9T6"/>
<dbReference type="InterPro" id="IPR004869">
    <property type="entry name" value="MMPL_dom"/>
</dbReference>
<feature type="transmembrane region" description="Helical" evidence="7">
    <location>
        <begin position="1059"/>
        <end position="1079"/>
    </location>
</feature>
<evidence type="ECO:0000256" key="1">
    <source>
        <dbReference type="ARBA" id="ARBA00004141"/>
    </source>
</evidence>
<feature type="transmembrane region" description="Helical" evidence="7">
    <location>
        <begin position="323"/>
        <end position="343"/>
    </location>
</feature>
<gene>
    <name evidence="11" type="primary">PTCHD2</name>
    <name evidence="11" type="ORF">AK812_SmicGene40005</name>
</gene>
<proteinExistence type="predicted"/>
<dbReference type="PANTHER" id="PTHR46687">
    <property type="entry name" value="PROTEIN DISPATCHED HOMOLOG 3"/>
    <property type="match status" value="1"/>
</dbReference>
<evidence type="ECO:0000256" key="2">
    <source>
        <dbReference type="ARBA" id="ARBA00022692"/>
    </source>
</evidence>
<dbReference type="Gene3D" id="2.10.25.10">
    <property type="entry name" value="Laminin"/>
    <property type="match status" value="1"/>
</dbReference>
<dbReference type="PROSITE" id="PS00022">
    <property type="entry name" value="EGF_1"/>
    <property type="match status" value="1"/>
</dbReference>
<feature type="region of interest" description="Disordered" evidence="6">
    <location>
        <begin position="1256"/>
        <end position="1278"/>
    </location>
</feature>
<dbReference type="GO" id="GO:0005737">
    <property type="term" value="C:cytoplasm"/>
    <property type="evidence" value="ECO:0007669"/>
    <property type="project" value="TreeGrafter"/>
</dbReference>
<feature type="disulfide bond" evidence="5">
    <location>
        <begin position="805"/>
        <end position="814"/>
    </location>
</feature>
<evidence type="ECO:0000256" key="6">
    <source>
        <dbReference type="SAM" id="MobiDB-lite"/>
    </source>
</evidence>
<dbReference type="Proteomes" id="UP000186817">
    <property type="component" value="Unassembled WGS sequence"/>
</dbReference>
<dbReference type="Pfam" id="PF12349">
    <property type="entry name" value="Sterol-sensing"/>
    <property type="match status" value="1"/>
</dbReference>
<feature type="transmembrane region" description="Helical" evidence="7">
    <location>
        <begin position="1091"/>
        <end position="1115"/>
    </location>
</feature>
<dbReference type="GO" id="GO:0016020">
    <property type="term" value="C:membrane"/>
    <property type="evidence" value="ECO:0007669"/>
    <property type="project" value="UniProtKB-SubCell"/>
</dbReference>
<comment type="caution">
    <text evidence="11">The sequence shown here is derived from an EMBL/GenBank/DDBJ whole genome shotgun (WGS) entry which is preliminary data.</text>
</comment>
<evidence type="ECO:0000256" key="5">
    <source>
        <dbReference type="PROSITE-ProRule" id="PRU00076"/>
    </source>
</evidence>
<feature type="domain" description="SSD" evidence="10">
    <location>
        <begin position="351"/>
        <end position="483"/>
    </location>
</feature>
<feature type="transmembrane region" description="Helical" evidence="7">
    <location>
        <begin position="467"/>
        <end position="489"/>
    </location>
</feature>
<dbReference type="PANTHER" id="PTHR46687:SF1">
    <property type="entry name" value="PROTEIN DISPATCHED HOMOLOG 3"/>
    <property type="match status" value="1"/>
</dbReference>
<feature type="region of interest" description="Disordered" evidence="6">
    <location>
        <begin position="1219"/>
        <end position="1241"/>
    </location>
</feature>
<feature type="transmembrane region" description="Helical" evidence="7">
    <location>
        <begin position="1164"/>
        <end position="1186"/>
    </location>
</feature>
<evidence type="ECO:0000256" key="8">
    <source>
        <dbReference type="SAM" id="SignalP"/>
    </source>
</evidence>
<keyword evidence="3 7" id="KW-1133">Transmembrane helix</keyword>
<keyword evidence="2 7" id="KW-0812">Transmembrane</keyword>
<dbReference type="OrthoDB" id="418913at2759"/>
<dbReference type="PROSITE" id="PS50026">
    <property type="entry name" value="EGF_3"/>
    <property type="match status" value="1"/>
</dbReference>
<keyword evidence="12" id="KW-1185">Reference proteome</keyword>
<feature type="chain" id="PRO_5013317069" evidence="8">
    <location>
        <begin position="19"/>
        <end position="1278"/>
    </location>
</feature>
<dbReference type="EMBL" id="LSRX01001457">
    <property type="protein sequence ID" value="OLP79689.1"/>
    <property type="molecule type" value="Genomic_DNA"/>
</dbReference>
<dbReference type="Gene3D" id="1.20.1640.10">
    <property type="entry name" value="Multidrug efflux transporter AcrB transmembrane domain"/>
    <property type="match status" value="2"/>
</dbReference>
<feature type="transmembrane region" description="Helical" evidence="7">
    <location>
        <begin position="1135"/>
        <end position="1157"/>
    </location>
</feature>
<keyword evidence="4 7" id="KW-0472">Membrane</keyword>
<sequence length="1278" mass="140715">MWLLALGLLGGLISCAYGISLVQYWRRCRSDEFERFVGPLEIWSEMLVQCPMLFLLLGLAIPGALGFLGVQAAAYAPKVDLDFAGYLAVDLPVQFTQHAVEEAIAQETSQTQRSDDWAGWRFPGSAPVYSVESTGSGRRLASTQSQSWWELNIFYEALDSKVGVFTEQALQEILTFEDLVQSMQMYDEFCWKSNGNCKVPQSPTNLFFHLEPGQSDHELQDINETLRMMLRKRILYFTDKDFSALHLQSNYTRSTFVGGIPLSGYNRWQTRWDEQRRKHEAFLVELYTEVLSRADDGPRPLNFEHVKITWFEPTLKDYEVSKWLFHDAAWCVGTFAVVAVLIVLNLQSFCLMVFGMLGVLLAFAATFYFHTVVLEYKSLTVLDFLSLFLIVGIAADDMFILCHTYRLAPAVLGPRAGPRQCMKWAYKHAGEAMLVTTVTTAGSFYANCISVLRVVKQFGFFMGTLVVWNYINVMMILPSAVLVAEIYVWPCIGWLLSCLTCSADAEGGVDEFQSLDVSRITSILSLPSDWTDNMRASQASWASSAHSAETCTIGRPSKTSTWTRRSALAYQTARSTVNSVSMNVRTLASRATMTVMIKREMDMDQLSSFENFLHGRCHRILFRGRCCWVLLSSAVSILGAYAAIAGFTLATGGLQVFPESVNAGRLEKLLGEVFPSTTDISEWDAQTMETASTGMSDLVSNGNAVNRSCPGCVHGACGGDGSCVCEEGWSGSTCEDYCPGLPACGGPQRGRCGVVSIAQNESARRCVCQSGFSGDGCDSYSCPPCLNGGSCLFSEDVDNRSVCQCPPAYGGDRCQERLCPANCSGVGDCIDGRCSCWLGAHGESCNETSVSLEPLTNCVQISLVWGIAGYRADNVSAPEYYPAFDLLDPQVQLWMLQACTAARNDTSLLVRPEVPCWIEAWRSFVVTVGGSFPVAPRSLASEALQAFFHQEGSDAFQKDLADAGNFTGHPKFAVMRMLVNAPRNGGLPLLLPLKDKWMAFVSDLNRLAPLSAGSALMVSQTWTATDMEYSIMSKTLASLILSIGIAVACVVVFSQNVLIGLFVLLTILLEVCPLFGFLFGVMRYEFGAIEAIGVVTFVGMSVDYCLHLAHGYHVAEKMSRSEKLQLTLVNLGPSILGGALTTAAATAFLLPCRILLFVKLGTMLVANTILSLLYTFVFLGPLLMILGPLEDAGSFLWLFRHVCGCWACRNAKRYRRSEAAIEGSPTGPHGQEPARSRTRSILYPSRLVETKTLQLDERHQRSTKVRFDRPGSDLSREL</sequence>
<feature type="transmembrane region" description="Helical" evidence="7">
    <location>
        <begin position="42"/>
        <end position="68"/>
    </location>
</feature>
<comment type="subcellular location">
    <subcellularLocation>
        <location evidence="1">Membrane</location>
        <topology evidence="1">Multi-pass membrane protein</topology>
    </subcellularLocation>
</comment>
<keyword evidence="5" id="KW-1015">Disulfide bond</keyword>
<dbReference type="Pfam" id="PF03176">
    <property type="entry name" value="MMPL"/>
    <property type="match status" value="1"/>
</dbReference>
<feature type="transmembrane region" description="Helical" evidence="7">
    <location>
        <begin position="381"/>
        <end position="401"/>
    </location>
</feature>
<feature type="transmembrane region" description="Helical" evidence="7">
    <location>
        <begin position="1036"/>
        <end position="1053"/>
    </location>
</feature>
<dbReference type="SUPFAM" id="SSF57196">
    <property type="entry name" value="EGF/Laminin"/>
    <property type="match status" value="1"/>
</dbReference>
<evidence type="ECO:0000259" key="10">
    <source>
        <dbReference type="PROSITE" id="PS50156"/>
    </source>
</evidence>
<keyword evidence="8" id="KW-0732">Signal</keyword>
<dbReference type="InterPro" id="IPR000742">
    <property type="entry name" value="EGF"/>
</dbReference>
<evidence type="ECO:0000259" key="9">
    <source>
        <dbReference type="PROSITE" id="PS50026"/>
    </source>
</evidence>
<evidence type="ECO:0000256" key="7">
    <source>
        <dbReference type="SAM" id="Phobius"/>
    </source>
</evidence>
<dbReference type="SUPFAM" id="SSF82866">
    <property type="entry name" value="Multidrug efflux transporter AcrB transmembrane domain"/>
    <property type="match status" value="2"/>
</dbReference>
<dbReference type="PROSITE" id="PS50156">
    <property type="entry name" value="SSD"/>
    <property type="match status" value="1"/>
</dbReference>
<dbReference type="InterPro" id="IPR042480">
    <property type="entry name" value="DISP3"/>
</dbReference>
<feature type="domain" description="EGF-like" evidence="9">
    <location>
        <begin position="778"/>
        <end position="815"/>
    </location>
</feature>
<evidence type="ECO:0000256" key="3">
    <source>
        <dbReference type="ARBA" id="ARBA00022989"/>
    </source>
</evidence>
<protein>
    <submittedName>
        <fullName evidence="11">Patched domain-containing protein 2</fullName>
    </submittedName>
</protein>
<comment type="caution">
    <text evidence="5">Lacks conserved residue(s) required for the propagation of feature annotation.</text>
</comment>
<reference evidence="11 12" key="1">
    <citation type="submission" date="2016-02" db="EMBL/GenBank/DDBJ databases">
        <title>Genome analysis of coral dinoflagellate symbionts highlights evolutionary adaptations to a symbiotic lifestyle.</title>
        <authorList>
            <person name="Aranda M."/>
            <person name="Li Y."/>
            <person name="Liew Y.J."/>
            <person name="Baumgarten S."/>
            <person name="Simakov O."/>
            <person name="Wilson M."/>
            <person name="Piel J."/>
            <person name="Ashoor H."/>
            <person name="Bougouffa S."/>
            <person name="Bajic V.B."/>
            <person name="Ryu T."/>
            <person name="Ravasi T."/>
            <person name="Bayer T."/>
            <person name="Micklem G."/>
            <person name="Kim H."/>
            <person name="Bhak J."/>
            <person name="Lajeunesse T.C."/>
            <person name="Voolstra C.R."/>
        </authorList>
    </citation>
    <scope>NUCLEOTIDE SEQUENCE [LARGE SCALE GENOMIC DNA]</scope>
    <source>
        <strain evidence="11 12">CCMP2467</strain>
    </source>
</reference>
<accession>A0A1Q9C9T6</accession>
<dbReference type="OMA" id="WIDAMEQ"/>
<feature type="transmembrane region" description="Helical" evidence="7">
    <location>
        <begin position="432"/>
        <end position="455"/>
    </location>
</feature>
<dbReference type="CDD" id="cd00054">
    <property type="entry name" value="EGF_CA"/>
    <property type="match status" value="1"/>
</dbReference>
<name>A0A1Q9C9T6_SYMMI</name>
<evidence type="ECO:0000313" key="12">
    <source>
        <dbReference type="Proteomes" id="UP000186817"/>
    </source>
</evidence>